<evidence type="ECO:0000313" key="3">
    <source>
        <dbReference type="Proteomes" id="UP000225706"/>
    </source>
</evidence>
<dbReference type="AlphaFoldDB" id="A0A2B4R8V8"/>
<organism evidence="2 3">
    <name type="scientific">Stylophora pistillata</name>
    <name type="common">Smooth cauliflower coral</name>
    <dbReference type="NCBI Taxonomy" id="50429"/>
    <lineage>
        <taxon>Eukaryota</taxon>
        <taxon>Metazoa</taxon>
        <taxon>Cnidaria</taxon>
        <taxon>Anthozoa</taxon>
        <taxon>Hexacorallia</taxon>
        <taxon>Scleractinia</taxon>
        <taxon>Astrocoeniina</taxon>
        <taxon>Pocilloporidae</taxon>
        <taxon>Stylophora</taxon>
    </lineage>
</organism>
<accession>A0A2B4R8V8</accession>
<reference evidence="3" key="1">
    <citation type="journal article" date="2017" name="bioRxiv">
        <title>Comparative analysis of the genomes of Stylophora pistillata and Acropora digitifera provides evidence for extensive differences between species of corals.</title>
        <authorList>
            <person name="Voolstra C.R."/>
            <person name="Li Y."/>
            <person name="Liew Y.J."/>
            <person name="Baumgarten S."/>
            <person name="Zoccola D."/>
            <person name="Flot J.-F."/>
            <person name="Tambutte S."/>
            <person name="Allemand D."/>
            <person name="Aranda M."/>
        </authorList>
    </citation>
    <scope>NUCLEOTIDE SEQUENCE [LARGE SCALE GENOMIC DNA]</scope>
</reference>
<gene>
    <name evidence="2" type="ORF">AWC38_SpisGene23160</name>
</gene>
<proteinExistence type="predicted"/>
<dbReference type="EMBL" id="LSMT01001171">
    <property type="protein sequence ID" value="PFX12818.1"/>
    <property type="molecule type" value="Genomic_DNA"/>
</dbReference>
<sequence length="369" mass="41803">MVGSMDLDPALPMETVDQATLSMLDCDETPPFPDETVCFHGFGAPSEIPSEDNMWEPVSEKPLLVLLEEDKAYCGPKITICACFLTSKTFEDLKQRKMDVLDKLSGVTNVWVHRKTVMRDLLKTYENSREITQQLVTFSFHGEVGMDLDGLKREAYSLFWKQVLEDYFDGSSTFVPRVSPEIEESTMRTLGRIISHQYVLTGIFPVHINRAFMVAMLCGRQAVSDEDLIGDFLEYISENESQELKAIPAQSDQGELSGESCEFLLDFFSDYQVTKRPSASNLKSTLVQVAKNELLSKPAMAMDEKTELDQIMEDYLEQKEDQARESEKAAEESRDNAAKHKATAEDMRNRAMEPLSEAKKRARSDLPKK</sequence>
<dbReference type="GO" id="GO:0004842">
    <property type="term" value="F:ubiquitin-protein transferase activity"/>
    <property type="evidence" value="ECO:0007669"/>
    <property type="project" value="InterPro"/>
</dbReference>
<dbReference type="InterPro" id="IPR035983">
    <property type="entry name" value="Hect_E3_ubiquitin_ligase"/>
</dbReference>
<dbReference type="SUPFAM" id="SSF56204">
    <property type="entry name" value="Hect, E3 ligase catalytic domain"/>
    <property type="match status" value="1"/>
</dbReference>
<dbReference type="Gene3D" id="3.90.1750.10">
    <property type="entry name" value="Hect, E3 ligase catalytic domains"/>
    <property type="match status" value="1"/>
</dbReference>
<evidence type="ECO:0000256" key="1">
    <source>
        <dbReference type="SAM" id="MobiDB-lite"/>
    </source>
</evidence>
<feature type="region of interest" description="Disordered" evidence="1">
    <location>
        <begin position="316"/>
        <end position="369"/>
    </location>
</feature>
<evidence type="ECO:0000313" key="2">
    <source>
        <dbReference type="EMBL" id="PFX12818.1"/>
    </source>
</evidence>
<keyword evidence="3" id="KW-1185">Reference proteome</keyword>
<dbReference type="OrthoDB" id="5967625at2759"/>
<protein>
    <submittedName>
        <fullName evidence="2">Uncharacterized protein</fullName>
    </submittedName>
</protein>
<dbReference type="Proteomes" id="UP000225706">
    <property type="component" value="Unassembled WGS sequence"/>
</dbReference>
<name>A0A2B4R8V8_STYPI</name>
<comment type="caution">
    <text evidence="2">The sequence shown here is derived from an EMBL/GenBank/DDBJ whole genome shotgun (WGS) entry which is preliminary data.</text>
</comment>